<comment type="caution">
    <text evidence="1">The sequence shown here is derived from an EMBL/GenBank/DDBJ whole genome shotgun (WGS) entry which is preliminary data.</text>
</comment>
<evidence type="ECO:0000313" key="2">
    <source>
        <dbReference type="Proteomes" id="UP001257659"/>
    </source>
</evidence>
<evidence type="ECO:0000313" key="1">
    <source>
        <dbReference type="EMBL" id="MDR6302245.1"/>
    </source>
</evidence>
<dbReference type="EMBL" id="JAVDQA010000013">
    <property type="protein sequence ID" value="MDR6302245.1"/>
    <property type="molecule type" value="Genomic_DNA"/>
</dbReference>
<keyword evidence="2" id="KW-1185">Reference proteome</keyword>
<protein>
    <submittedName>
        <fullName evidence="1">Uncharacterized protein</fullName>
    </submittedName>
</protein>
<accession>A0ABU1KAG8</accession>
<name>A0ABU1KAG8_9FLAO</name>
<sequence>MTKGGVSVMPIMSFFGELFCRESCELAENANEKNNRKNRNRKKFIIANNFLNSAEKATRN</sequence>
<proteinExistence type="predicted"/>
<organism evidence="1 2">
    <name type="scientific">Mesonia maritima</name>
    <dbReference type="NCBI Taxonomy" id="1793873"/>
    <lineage>
        <taxon>Bacteria</taxon>
        <taxon>Pseudomonadati</taxon>
        <taxon>Bacteroidota</taxon>
        <taxon>Flavobacteriia</taxon>
        <taxon>Flavobacteriales</taxon>
        <taxon>Flavobacteriaceae</taxon>
        <taxon>Mesonia</taxon>
    </lineage>
</organism>
<reference evidence="1 2" key="1">
    <citation type="submission" date="2023-07" db="EMBL/GenBank/DDBJ databases">
        <title>Genomic Encyclopedia of Type Strains, Phase IV (KMG-IV): sequencing the most valuable type-strain genomes for metagenomic binning, comparative biology and taxonomic classification.</title>
        <authorList>
            <person name="Goeker M."/>
        </authorList>
    </citation>
    <scope>NUCLEOTIDE SEQUENCE [LARGE SCALE GENOMIC DNA]</scope>
    <source>
        <strain evidence="1 2">DSM 102814</strain>
    </source>
</reference>
<dbReference type="RefSeq" id="WP_309730679.1">
    <property type="nucleotide sequence ID" value="NZ_JAVDQA010000013.1"/>
</dbReference>
<gene>
    <name evidence="1" type="ORF">GGR31_002925</name>
</gene>
<dbReference type="Proteomes" id="UP001257659">
    <property type="component" value="Unassembled WGS sequence"/>
</dbReference>